<sequence>MANFDLGERYAYPLALHTNSWIRVKQSRTIIIIIVWYLTPLANMNVSFDVRKCLWCVKFEEKFQYVMLWWKKKVKRTEIVKAVVKVAIDFRLECGQSKCYFHGEGEIYVCCSLSKQSF</sequence>
<evidence type="ECO:0000313" key="2">
    <source>
        <dbReference type="Proteomes" id="UP001374535"/>
    </source>
</evidence>
<proteinExistence type="predicted"/>
<gene>
    <name evidence="1" type="ORF">V8G54_022028</name>
</gene>
<dbReference type="EMBL" id="CP144695">
    <property type="protein sequence ID" value="WVZ08682.1"/>
    <property type="molecule type" value="Genomic_DNA"/>
</dbReference>
<protein>
    <submittedName>
        <fullName evidence="1">Uncharacterized protein</fullName>
    </submittedName>
</protein>
<reference evidence="1 2" key="1">
    <citation type="journal article" date="2023" name="Life. Sci Alliance">
        <title>Evolutionary insights into 3D genome organization and epigenetic landscape of Vigna mungo.</title>
        <authorList>
            <person name="Junaid A."/>
            <person name="Singh B."/>
            <person name="Bhatia S."/>
        </authorList>
    </citation>
    <scope>NUCLEOTIDE SEQUENCE [LARGE SCALE GENOMIC DNA]</scope>
    <source>
        <strain evidence="1">Urdbean</strain>
    </source>
</reference>
<dbReference type="AlphaFoldDB" id="A0AAQ3NFG9"/>
<keyword evidence="2" id="KW-1185">Reference proteome</keyword>
<organism evidence="1 2">
    <name type="scientific">Vigna mungo</name>
    <name type="common">Black gram</name>
    <name type="synonym">Phaseolus mungo</name>
    <dbReference type="NCBI Taxonomy" id="3915"/>
    <lineage>
        <taxon>Eukaryota</taxon>
        <taxon>Viridiplantae</taxon>
        <taxon>Streptophyta</taxon>
        <taxon>Embryophyta</taxon>
        <taxon>Tracheophyta</taxon>
        <taxon>Spermatophyta</taxon>
        <taxon>Magnoliopsida</taxon>
        <taxon>eudicotyledons</taxon>
        <taxon>Gunneridae</taxon>
        <taxon>Pentapetalae</taxon>
        <taxon>rosids</taxon>
        <taxon>fabids</taxon>
        <taxon>Fabales</taxon>
        <taxon>Fabaceae</taxon>
        <taxon>Papilionoideae</taxon>
        <taxon>50 kb inversion clade</taxon>
        <taxon>NPAAA clade</taxon>
        <taxon>indigoferoid/millettioid clade</taxon>
        <taxon>Phaseoleae</taxon>
        <taxon>Vigna</taxon>
    </lineage>
</organism>
<evidence type="ECO:0000313" key="1">
    <source>
        <dbReference type="EMBL" id="WVZ08682.1"/>
    </source>
</evidence>
<name>A0AAQ3NFG9_VIGMU</name>
<accession>A0AAQ3NFG9</accession>
<dbReference type="Proteomes" id="UP001374535">
    <property type="component" value="Chromosome 6"/>
</dbReference>